<dbReference type="SUPFAM" id="SSF56112">
    <property type="entry name" value="Protein kinase-like (PK-like)"/>
    <property type="match status" value="1"/>
</dbReference>
<evidence type="ECO:0000256" key="7">
    <source>
        <dbReference type="RuleBase" id="RU000304"/>
    </source>
</evidence>
<evidence type="ECO:0000256" key="6">
    <source>
        <dbReference type="PROSITE-ProRule" id="PRU10141"/>
    </source>
</evidence>
<keyword evidence="10" id="KW-1185">Reference proteome</keyword>
<evidence type="ECO:0000259" key="8">
    <source>
        <dbReference type="PROSITE" id="PS50011"/>
    </source>
</evidence>
<dbReference type="InterPro" id="IPR051681">
    <property type="entry name" value="Ser/Thr_Kinases-Pseudokinases"/>
</dbReference>
<evidence type="ECO:0000256" key="5">
    <source>
        <dbReference type="PROSITE-ProRule" id="PRU00023"/>
    </source>
</evidence>
<evidence type="ECO:0000313" key="9">
    <source>
        <dbReference type="EMBL" id="OQS01851.1"/>
    </source>
</evidence>
<gene>
    <name evidence="9" type="ORF">THRCLA_05705</name>
</gene>
<dbReference type="OrthoDB" id="4062651at2759"/>
<keyword evidence="2 7" id="KW-0723">Serine/threonine-protein kinase</keyword>
<dbReference type="PROSITE" id="PS50297">
    <property type="entry name" value="ANK_REP_REGION"/>
    <property type="match status" value="1"/>
</dbReference>
<dbReference type="SMART" id="SM00220">
    <property type="entry name" value="S_TKc"/>
    <property type="match status" value="1"/>
</dbReference>
<feature type="domain" description="Protein kinase" evidence="8">
    <location>
        <begin position="160"/>
        <end position="409"/>
    </location>
</feature>
<organism evidence="9 10">
    <name type="scientific">Thraustotheca clavata</name>
    <dbReference type="NCBI Taxonomy" id="74557"/>
    <lineage>
        <taxon>Eukaryota</taxon>
        <taxon>Sar</taxon>
        <taxon>Stramenopiles</taxon>
        <taxon>Oomycota</taxon>
        <taxon>Saprolegniomycetes</taxon>
        <taxon>Saprolegniales</taxon>
        <taxon>Achlyaceae</taxon>
        <taxon>Thraustotheca</taxon>
    </lineage>
</organism>
<dbReference type="Proteomes" id="UP000243217">
    <property type="component" value="Unassembled WGS sequence"/>
</dbReference>
<dbReference type="SMART" id="SM00248">
    <property type="entry name" value="ANK"/>
    <property type="match status" value="4"/>
</dbReference>
<dbReference type="PANTHER" id="PTHR44329:SF261">
    <property type="entry name" value="ZINC FINGER CONTAINING PROTEIN KINASE-RELATED"/>
    <property type="match status" value="1"/>
</dbReference>
<keyword evidence="9" id="KW-0808">Transferase</keyword>
<comment type="caution">
    <text evidence="9">The sequence shown here is derived from an EMBL/GenBank/DDBJ whole genome shotgun (WGS) entry which is preliminary data.</text>
</comment>
<dbReference type="GO" id="GO:0005524">
    <property type="term" value="F:ATP binding"/>
    <property type="evidence" value="ECO:0007669"/>
    <property type="project" value="UniProtKB-UniRule"/>
</dbReference>
<dbReference type="InterPro" id="IPR001245">
    <property type="entry name" value="Ser-Thr/Tyr_kinase_cat_dom"/>
</dbReference>
<dbReference type="Gene3D" id="1.25.40.20">
    <property type="entry name" value="Ankyrin repeat-containing domain"/>
    <property type="match status" value="2"/>
</dbReference>
<evidence type="ECO:0000256" key="1">
    <source>
        <dbReference type="ARBA" id="ARBA00005843"/>
    </source>
</evidence>
<dbReference type="PROSITE" id="PS00108">
    <property type="entry name" value="PROTEIN_KINASE_ST"/>
    <property type="match status" value="1"/>
</dbReference>
<dbReference type="PROSITE" id="PS00107">
    <property type="entry name" value="PROTEIN_KINASE_ATP"/>
    <property type="match status" value="1"/>
</dbReference>
<keyword evidence="4 6" id="KW-0067">ATP-binding</keyword>
<reference evidence="9 10" key="1">
    <citation type="journal article" date="2014" name="Genome Biol. Evol.">
        <title>The secreted proteins of Achlya hypogyna and Thraustotheca clavata identify the ancestral oomycete secretome and reveal gene acquisitions by horizontal gene transfer.</title>
        <authorList>
            <person name="Misner I."/>
            <person name="Blouin N."/>
            <person name="Leonard G."/>
            <person name="Richards T.A."/>
            <person name="Lane C.E."/>
        </authorList>
    </citation>
    <scope>NUCLEOTIDE SEQUENCE [LARGE SCALE GENOMIC DNA]</scope>
    <source>
        <strain evidence="9 10">ATCC 34112</strain>
    </source>
</reference>
<dbReference type="InterPro" id="IPR011009">
    <property type="entry name" value="Kinase-like_dom_sf"/>
</dbReference>
<feature type="non-terminal residue" evidence="9">
    <location>
        <position position="1"/>
    </location>
</feature>
<name>A0A1V9ZV54_9STRA</name>
<feature type="binding site" evidence="6">
    <location>
        <position position="187"/>
    </location>
    <ligand>
        <name>ATP</name>
        <dbReference type="ChEBI" id="CHEBI:30616"/>
    </ligand>
</feature>
<dbReference type="Pfam" id="PF12796">
    <property type="entry name" value="Ank_2"/>
    <property type="match status" value="1"/>
</dbReference>
<keyword evidence="3 6" id="KW-0547">Nucleotide-binding</keyword>
<dbReference type="Pfam" id="PF07714">
    <property type="entry name" value="PK_Tyr_Ser-Thr"/>
    <property type="match status" value="1"/>
</dbReference>
<dbReference type="PRINTS" id="PR00109">
    <property type="entry name" value="TYRKINASE"/>
</dbReference>
<evidence type="ECO:0000313" key="10">
    <source>
        <dbReference type="Proteomes" id="UP000243217"/>
    </source>
</evidence>
<dbReference type="InterPro" id="IPR002110">
    <property type="entry name" value="Ankyrin_rpt"/>
</dbReference>
<accession>A0A1V9ZV54</accession>
<dbReference type="PROSITE" id="PS50011">
    <property type="entry name" value="PROTEIN_KINASE_DOM"/>
    <property type="match status" value="1"/>
</dbReference>
<dbReference type="InterPro" id="IPR000719">
    <property type="entry name" value="Prot_kinase_dom"/>
</dbReference>
<dbReference type="InterPro" id="IPR017441">
    <property type="entry name" value="Protein_kinase_ATP_BS"/>
</dbReference>
<dbReference type="STRING" id="74557.A0A1V9ZV54"/>
<dbReference type="InterPro" id="IPR008271">
    <property type="entry name" value="Ser/Thr_kinase_AS"/>
</dbReference>
<evidence type="ECO:0000256" key="3">
    <source>
        <dbReference type="ARBA" id="ARBA00022741"/>
    </source>
</evidence>
<keyword evidence="9" id="KW-0418">Kinase</keyword>
<dbReference type="PANTHER" id="PTHR44329">
    <property type="entry name" value="SERINE/THREONINE-PROTEIN KINASE TNNI3K-RELATED"/>
    <property type="match status" value="1"/>
</dbReference>
<proteinExistence type="inferred from homology"/>
<sequence length="416" mass="46215">KGETPLYIAADKGHIAVISQLLDANANSKIAANNQLTPLMVATKNNNTEAARLLVLETRVFDIVQTGDVIKLKSLLSKLLNSKFTDSDGNSLLHLAVKYNQSLVFYELVNLKGIQLDCCNNYNETPLTLSMKLCNDEFAKFIHNALKKPSQYIGEEELKIEYEHPLGEGSFGSVYEGRYNEEIVAIKILKNSTLSIDCEIANMQRCVSPYVLQLVGHSALNTKAPKIVLPYMDGGDLRSYLDKKLKEEATMTNFSTFEIAWAIASGLADIHRCSCIHRDLKSPNVLLSTKHYIKIADLGLTRQVKTIMTDVRGSLAWTAPEMLSHQPYSYPADIYSFGIILTELDTFACPYLGVPLGDLINGVLNGSLRPSLKSTCPSWYKRLVESCLEKDPCQRPTALDIITILQDQLDSSEAKD</sequence>
<dbReference type="Gene3D" id="1.10.510.10">
    <property type="entry name" value="Transferase(Phosphotransferase) domain 1"/>
    <property type="match status" value="1"/>
</dbReference>
<dbReference type="PIRSF" id="PIRSF000654">
    <property type="entry name" value="Integrin-linked_kinase"/>
    <property type="match status" value="1"/>
</dbReference>
<dbReference type="GO" id="GO:0004674">
    <property type="term" value="F:protein serine/threonine kinase activity"/>
    <property type="evidence" value="ECO:0007669"/>
    <property type="project" value="UniProtKB-KW"/>
</dbReference>
<dbReference type="PROSITE" id="PS50088">
    <property type="entry name" value="ANK_REPEAT"/>
    <property type="match status" value="1"/>
</dbReference>
<dbReference type="EMBL" id="JNBS01001383">
    <property type="protein sequence ID" value="OQS01851.1"/>
    <property type="molecule type" value="Genomic_DNA"/>
</dbReference>
<dbReference type="InterPro" id="IPR036770">
    <property type="entry name" value="Ankyrin_rpt-contain_sf"/>
</dbReference>
<feature type="repeat" description="ANK" evidence="5">
    <location>
        <begin position="1"/>
        <end position="33"/>
    </location>
</feature>
<keyword evidence="5" id="KW-0040">ANK repeat</keyword>
<evidence type="ECO:0000256" key="4">
    <source>
        <dbReference type="ARBA" id="ARBA00022840"/>
    </source>
</evidence>
<dbReference type="SUPFAM" id="SSF48403">
    <property type="entry name" value="Ankyrin repeat"/>
    <property type="match status" value="1"/>
</dbReference>
<protein>
    <submittedName>
        <fullName evidence="9">Kinase</fullName>
    </submittedName>
</protein>
<comment type="similarity">
    <text evidence="1">Belongs to the protein kinase superfamily. TKL Ser/Thr protein kinase family.</text>
</comment>
<evidence type="ECO:0000256" key="2">
    <source>
        <dbReference type="ARBA" id="ARBA00022527"/>
    </source>
</evidence>
<dbReference type="AlphaFoldDB" id="A0A1V9ZV54"/>
<dbReference type="Gene3D" id="3.30.200.20">
    <property type="entry name" value="Phosphorylase Kinase, domain 1"/>
    <property type="match status" value="1"/>
</dbReference>